<evidence type="ECO:0000256" key="7">
    <source>
        <dbReference type="ARBA" id="ARBA00023237"/>
    </source>
</evidence>
<comment type="similarity">
    <text evidence="8">Belongs to the TonB-dependent receptor family.</text>
</comment>
<evidence type="ECO:0000256" key="5">
    <source>
        <dbReference type="ARBA" id="ARBA00023077"/>
    </source>
</evidence>
<keyword evidence="2" id="KW-0813">Transport</keyword>
<sequence>MSEVVVTASTLDLLGVASTASQGAVTKQELELRPVYRVGQLLETVPGLVVTVHSGEGKANQYLLRGFNLDHGTDLATFVDGMPVNERTHAHGQGYTDLNFLIPELASGIRFTKGPYDAAEGDFSSVGAVRMGLVDTLPVQAAASVGTVGDQRLFAGGTVPLASDARLTMAGEAVHLDGPWDHPDDLRKVNAALRLSQGDAADGAALTALYYRGLWNATTDQPERAVAEGRLISRFGTLDPSDGGQAERFSLSGTLDRQLGAARLGVSAYAIRSQLTLWNDFTHFLDDPVNGDQHAQNDRRTTLGGQAQAGFTHAVLGVAAETTLGVQGRWDDIYVDARHTLRRVDLETLLADRVREGNLSAFAETTLRWSDWARTVTGLRLDHFAAQDENLVGGLSGARQASVLQPKASLILGPWNRTELYVSAGGGFHSNDVRAGTLSDVGVVARPPFLVKSTGYEVGLRTSAIPHVQAAVTAFEMSFASELTYNADAGQTEAGRPGRRRGVEVTAQYRPFRWIELNANLALSRARYTDGDPAGPYIEDAPSLVASAGMLVDNLGPWFGALEFRDLGEHALTPDNRVRSAGYRELNLNLGYRITPKLKVQLDVFNVTNSKDDAAAYFYTDRLPGEPAGGVEDVHRHPLEPISARLAVSAVF</sequence>
<reference evidence="12" key="1">
    <citation type="submission" date="2018-05" db="EMBL/GenBank/DDBJ databases">
        <authorList>
            <person name="Li X."/>
        </authorList>
    </citation>
    <scope>NUCLEOTIDE SEQUENCE [LARGE SCALE GENOMIC DNA]</scope>
    <source>
        <strain evidence="12">HKS-05</strain>
    </source>
</reference>
<evidence type="ECO:0000256" key="3">
    <source>
        <dbReference type="ARBA" id="ARBA00022452"/>
    </source>
</evidence>
<dbReference type="GO" id="GO:0044718">
    <property type="term" value="P:siderophore transmembrane transport"/>
    <property type="evidence" value="ECO:0007669"/>
    <property type="project" value="TreeGrafter"/>
</dbReference>
<keyword evidence="11" id="KW-0675">Receptor</keyword>
<keyword evidence="7" id="KW-0998">Cell outer membrane</keyword>
<dbReference type="Gene3D" id="2.40.170.20">
    <property type="entry name" value="TonB-dependent receptor, beta-barrel domain"/>
    <property type="match status" value="1"/>
</dbReference>
<keyword evidence="12" id="KW-1185">Reference proteome</keyword>
<evidence type="ECO:0000259" key="9">
    <source>
        <dbReference type="Pfam" id="PF00593"/>
    </source>
</evidence>
<evidence type="ECO:0000256" key="8">
    <source>
        <dbReference type="RuleBase" id="RU003357"/>
    </source>
</evidence>
<evidence type="ECO:0000256" key="6">
    <source>
        <dbReference type="ARBA" id="ARBA00023136"/>
    </source>
</evidence>
<comment type="caution">
    <text evidence="11">The sequence shown here is derived from an EMBL/GenBank/DDBJ whole genome shotgun (WGS) entry which is preliminary data.</text>
</comment>
<evidence type="ECO:0000313" key="12">
    <source>
        <dbReference type="Proteomes" id="UP000249842"/>
    </source>
</evidence>
<dbReference type="InterPro" id="IPR037066">
    <property type="entry name" value="Plug_dom_sf"/>
</dbReference>
<protein>
    <submittedName>
        <fullName evidence="11">TonB-dependent receptor</fullName>
    </submittedName>
</protein>
<gene>
    <name evidence="11" type="ORF">DJ021_08070</name>
</gene>
<dbReference type="PANTHER" id="PTHR30069">
    <property type="entry name" value="TONB-DEPENDENT OUTER MEMBRANE RECEPTOR"/>
    <property type="match status" value="1"/>
</dbReference>
<dbReference type="PANTHER" id="PTHR30069:SF36">
    <property type="entry name" value="BLL6948 PROTEIN"/>
    <property type="match status" value="1"/>
</dbReference>
<dbReference type="GO" id="GO:0009279">
    <property type="term" value="C:cell outer membrane"/>
    <property type="evidence" value="ECO:0007669"/>
    <property type="project" value="UniProtKB-SubCell"/>
</dbReference>
<dbReference type="Pfam" id="PF00593">
    <property type="entry name" value="TonB_dep_Rec_b-barrel"/>
    <property type="match status" value="1"/>
</dbReference>
<dbReference type="InterPro" id="IPR000531">
    <property type="entry name" value="Beta-barrel_TonB"/>
</dbReference>
<comment type="subcellular location">
    <subcellularLocation>
        <location evidence="1">Cell outer membrane</location>
        <topology evidence="1">Multi-pass membrane protein</topology>
    </subcellularLocation>
</comment>
<dbReference type="OrthoDB" id="99480at2"/>
<dbReference type="AlphaFoldDB" id="A0A328B2Y7"/>
<keyword evidence="6 8" id="KW-0472">Membrane</keyword>
<evidence type="ECO:0000259" key="10">
    <source>
        <dbReference type="Pfam" id="PF07715"/>
    </source>
</evidence>
<dbReference type="InterPro" id="IPR036942">
    <property type="entry name" value="Beta-barrel_TonB_sf"/>
</dbReference>
<organism evidence="11 12">
    <name type="scientific">Phenylobacterium hankyongense</name>
    <dbReference type="NCBI Taxonomy" id="1813876"/>
    <lineage>
        <taxon>Bacteria</taxon>
        <taxon>Pseudomonadati</taxon>
        <taxon>Pseudomonadota</taxon>
        <taxon>Alphaproteobacteria</taxon>
        <taxon>Caulobacterales</taxon>
        <taxon>Caulobacteraceae</taxon>
        <taxon>Phenylobacterium</taxon>
    </lineage>
</organism>
<proteinExistence type="inferred from homology"/>
<evidence type="ECO:0000256" key="2">
    <source>
        <dbReference type="ARBA" id="ARBA00022448"/>
    </source>
</evidence>
<name>A0A328B2Y7_9CAUL</name>
<dbReference type="Gene3D" id="2.170.130.10">
    <property type="entry name" value="TonB-dependent receptor, plug domain"/>
    <property type="match status" value="1"/>
</dbReference>
<dbReference type="Pfam" id="PF07715">
    <property type="entry name" value="Plug"/>
    <property type="match status" value="1"/>
</dbReference>
<keyword evidence="4" id="KW-0812">Transmembrane</keyword>
<dbReference type="EMBL" id="QFYP01000001">
    <property type="protein sequence ID" value="RAK61740.1"/>
    <property type="molecule type" value="Genomic_DNA"/>
</dbReference>
<evidence type="ECO:0000313" key="11">
    <source>
        <dbReference type="EMBL" id="RAK61740.1"/>
    </source>
</evidence>
<dbReference type="InterPro" id="IPR039426">
    <property type="entry name" value="TonB-dep_rcpt-like"/>
</dbReference>
<evidence type="ECO:0000256" key="1">
    <source>
        <dbReference type="ARBA" id="ARBA00004571"/>
    </source>
</evidence>
<keyword evidence="3" id="KW-1134">Transmembrane beta strand</keyword>
<dbReference type="SUPFAM" id="SSF56935">
    <property type="entry name" value="Porins"/>
    <property type="match status" value="1"/>
</dbReference>
<dbReference type="Proteomes" id="UP000249842">
    <property type="component" value="Unassembled WGS sequence"/>
</dbReference>
<keyword evidence="5 8" id="KW-0798">TonB box</keyword>
<dbReference type="InterPro" id="IPR012910">
    <property type="entry name" value="Plug_dom"/>
</dbReference>
<feature type="domain" description="TonB-dependent receptor-like beta-barrel" evidence="9">
    <location>
        <begin position="229"/>
        <end position="607"/>
    </location>
</feature>
<dbReference type="GO" id="GO:0015344">
    <property type="term" value="F:siderophore uptake transmembrane transporter activity"/>
    <property type="evidence" value="ECO:0007669"/>
    <property type="project" value="TreeGrafter"/>
</dbReference>
<accession>A0A328B2Y7</accession>
<evidence type="ECO:0000256" key="4">
    <source>
        <dbReference type="ARBA" id="ARBA00022692"/>
    </source>
</evidence>
<feature type="domain" description="TonB-dependent receptor plug" evidence="10">
    <location>
        <begin position="19"/>
        <end position="127"/>
    </location>
</feature>